<feature type="domain" description="NAD-dependent epimerase/dehydratase" evidence="7">
    <location>
        <begin position="5"/>
        <end position="246"/>
    </location>
</feature>
<dbReference type="PANTHER" id="PTHR43238:SF1">
    <property type="entry name" value="GDP-L-FUCOSE SYNTHASE"/>
    <property type="match status" value="1"/>
</dbReference>
<evidence type="ECO:0000256" key="2">
    <source>
        <dbReference type="ARBA" id="ARBA00005959"/>
    </source>
</evidence>
<evidence type="ECO:0000256" key="5">
    <source>
        <dbReference type="ARBA" id="ARBA00023002"/>
    </source>
</evidence>
<evidence type="ECO:0000256" key="3">
    <source>
        <dbReference type="ARBA" id="ARBA00012371"/>
    </source>
</evidence>
<dbReference type="GO" id="GO:0016853">
    <property type="term" value="F:isomerase activity"/>
    <property type="evidence" value="ECO:0007669"/>
    <property type="project" value="UniProtKB-KW"/>
</dbReference>
<reference evidence="8" key="1">
    <citation type="submission" date="2019-10" db="EMBL/GenBank/DDBJ databases">
        <authorList>
            <consortium name="DOE Joint Genome Institute"/>
            <person name="Kuo A."/>
            <person name="Miyauchi S."/>
            <person name="Kiss E."/>
            <person name="Drula E."/>
            <person name="Kohler A."/>
            <person name="Sanchez-Garcia M."/>
            <person name="Andreopoulos B."/>
            <person name="Barry K.W."/>
            <person name="Bonito G."/>
            <person name="Buee M."/>
            <person name="Carver A."/>
            <person name="Chen C."/>
            <person name="Cichocki N."/>
            <person name="Clum A."/>
            <person name="Culley D."/>
            <person name="Crous P.W."/>
            <person name="Fauchery L."/>
            <person name="Girlanda M."/>
            <person name="Hayes R."/>
            <person name="Keri Z."/>
            <person name="LaButti K."/>
            <person name="Lipzen A."/>
            <person name="Lombard V."/>
            <person name="Magnuson J."/>
            <person name="Maillard F."/>
            <person name="Morin E."/>
            <person name="Murat C."/>
            <person name="Nolan M."/>
            <person name="Ohm R."/>
            <person name="Pangilinan J."/>
            <person name="Pereira M."/>
            <person name="Perotto S."/>
            <person name="Peter M."/>
            <person name="Riley R."/>
            <person name="Sitrit Y."/>
            <person name="Stielow B."/>
            <person name="Szollosi G."/>
            <person name="Zifcakova L."/>
            <person name="Stursova M."/>
            <person name="Spatafora J.W."/>
            <person name="Tedersoo L."/>
            <person name="Vaario L.-M."/>
            <person name="Yamada A."/>
            <person name="Yan M."/>
            <person name="Wang P."/>
            <person name="Xu J."/>
            <person name="Bruns T."/>
            <person name="Baldrian P."/>
            <person name="Vilgalys R."/>
            <person name="Henrissat B."/>
            <person name="Grigoriev I.V."/>
            <person name="Hibbett D."/>
            <person name="Nagy L.G."/>
            <person name="Martin F.M."/>
        </authorList>
    </citation>
    <scope>NUCLEOTIDE SEQUENCE</scope>
    <source>
        <strain evidence="8">Prilba</strain>
    </source>
</reference>
<dbReference type="Pfam" id="PF01370">
    <property type="entry name" value="Epimerase"/>
    <property type="match status" value="1"/>
</dbReference>
<dbReference type="OrthoDB" id="202470at2759"/>
<dbReference type="PANTHER" id="PTHR43238">
    <property type="entry name" value="GDP-L-FUCOSE SYNTHASE"/>
    <property type="match status" value="1"/>
</dbReference>
<comment type="pathway">
    <text evidence="1">Nucleotide-sugar biosynthesis; GDP-L-fucose biosynthesis via de novo pathway; GDP-L-fucose from GDP-alpha-D-mannose: step 2/2.</text>
</comment>
<evidence type="ECO:0000259" key="7">
    <source>
        <dbReference type="Pfam" id="PF01370"/>
    </source>
</evidence>
<dbReference type="Gene3D" id="3.40.50.720">
    <property type="entry name" value="NAD(P)-binding Rossmann-like Domain"/>
    <property type="match status" value="1"/>
</dbReference>
<evidence type="ECO:0000313" key="9">
    <source>
        <dbReference type="Proteomes" id="UP000759537"/>
    </source>
</evidence>
<dbReference type="InterPro" id="IPR036291">
    <property type="entry name" value="NAD(P)-bd_dom_sf"/>
</dbReference>
<dbReference type="EMBL" id="WHVB01000003">
    <property type="protein sequence ID" value="KAF8485333.1"/>
    <property type="molecule type" value="Genomic_DNA"/>
</dbReference>
<dbReference type="Gene3D" id="3.90.25.10">
    <property type="entry name" value="UDP-galactose 4-epimerase, domain 1"/>
    <property type="match status" value="1"/>
</dbReference>
<evidence type="ECO:0000256" key="4">
    <source>
        <dbReference type="ARBA" id="ARBA00022857"/>
    </source>
</evidence>
<evidence type="ECO:0000256" key="1">
    <source>
        <dbReference type="ARBA" id="ARBA00004883"/>
    </source>
</evidence>
<keyword evidence="5" id="KW-0560">Oxidoreductase</keyword>
<proteinExistence type="inferred from homology"/>
<evidence type="ECO:0000256" key="6">
    <source>
        <dbReference type="ARBA" id="ARBA00023235"/>
    </source>
</evidence>
<comment type="similarity">
    <text evidence="2">Belongs to the NAD(P)-dependent epimerase/dehydratase family. Fucose synthase subfamily.</text>
</comment>
<name>A0A9P5N3L4_9AGAM</name>
<keyword evidence="6" id="KW-0413">Isomerase</keyword>
<dbReference type="HAMAP" id="MF_00956">
    <property type="entry name" value="GDP_fucose_synth"/>
    <property type="match status" value="1"/>
</dbReference>
<dbReference type="EC" id="1.1.1.271" evidence="3"/>
<dbReference type="SUPFAM" id="SSF51735">
    <property type="entry name" value="NAD(P)-binding Rossmann-fold domains"/>
    <property type="match status" value="1"/>
</dbReference>
<organism evidence="8 9">
    <name type="scientific">Russula ochroleuca</name>
    <dbReference type="NCBI Taxonomy" id="152965"/>
    <lineage>
        <taxon>Eukaryota</taxon>
        <taxon>Fungi</taxon>
        <taxon>Dikarya</taxon>
        <taxon>Basidiomycota</taxon>
        <taxon>Agaricomycotina</taxon>
        <taxon>Agaricomycetes</taxon>
        <taxon>Russulales</taxon>
        <taxon>Russulaceae</taxon>
        <taxon>Russula</taxon>
    </lineage>
</organism>
<comment type="caution">
    <text evidence="8">The sequence shown here is derived from an EMBL/GenBank/DDBJ whole genome shotgun (WGS) entry which is preliminary data.</text>
</comment>
<keyword evidence="9" id="KW-1185">Reference proteome</keyword>
<dbReference type="InterPro" id="IPR028614">
    <property type="entry name" value="GDP_fucose/colitose_synth"/>
</dbReference>
<evidence type="ECO:0000313" key="8">
    <source>
        <dbReference type="EMBL" id="KAF8485333.1"/>
    </source>
</evidence>
<dbReference type="Proteomes" id="UP000759537">
    <property type="component" value="Unassembled WGS sequence"/>
</dbReference>
<protein>
    <recommendedName>
        <fullName evidence="3">GDP-L-fucose synthase</fullName>
        <ecNumber evidence="3">1.1.1.271</ecNumber>
    </recommendedName>
</protein>
<dbReference type="InterPro" id="IPR001509">
    <property type="entry name" value="Epimerase_deHydtase"/>
</dbReference>
<dbReference type="GO" id="GO:0050577">
    <property type="term" value="F:GDP-L-fucose synthase activity"/>
    <property type="evidence" value="ECO:0007669"/>
    <property type="project" value="UniProtKB-EC"/>
</dbReference>
<dbReference type="CDD" id="cd05239">
    <property type="entry name" value="GDP_FS_SDR_e"/>
    <property type="match status" value="1"/>
</dbReference>
<dbReference type="AlphaFoldDB" id="A0A9P5N3L4"/>
<sequence>MPDVILVTGGHGLVGKAIQHVLATEAPNSRYGRRDGETWIFARSGDGDLRDAEATRALFEKYKPTHVIHLAALVGGLFMHLKYKVSMLRDNILINDNVLHTSYLTGVQKVISCLSTCVFPDGIEPPLREDKIHLGPPHHSNFGYAHAKRLVDVANRAYKEQYGLNYTAAIPTNIYGPNDNYTPEDSHVIPGLLHKCYLAKKNGTPFVVAGSGKPLRQFVFSHDLAKMFIWQLREYDDVEPIIFSVGEDDDVSIRYVAEQIVKAFDFQGEVRFDTSKSDGQYRKPASNEKLLRLMRETSKDNEEFKFTPFEQGLKESVDWFIENYHQARTGQVAVNGATTTGKDHVATKLVTREIANGTASL</sequence>
<keyword evidence="4" id="KW-0521">NADP</keyword>
<reference evidence="8" key="2">
    <citation type="journal article" date="2020" name="Nat. Commun.">
        <title>Large-scale genome sequencing of mycorrhizal fungi provides insights into the early evolution of symbiotic traits.</title>
        <authorList>
            <person name="Miyauchi S."/>
            <person name="Kiss E."/>
            <person name="Kuo A."/>
            <person name="Drula E."/>
            <person name="Kohler A."/>
            <person name="Sanchez-Garcia M."/>
            <person name="Morin E."/>
            <person name="Andreopoulos B."/>
            <person name="Barry K.W."/>
            <person name="Bonito G."/>
            <person name="Buee M."/>
            <person name="Carver A."/>
            <person name="Chen C."/>
            <person name="Cichocki N."/>
            <person name="Clum A."/>
            <person name="Culley D."/>
            <person name="Crous P.W."/>
            <person name="Fauchery L."/>
            <person name="Girlanda M."/>
            <person name="Hayes R.D."/>
            <person name="Keri Z."/>
            <person name="LaButti K."/>
            <person name="Lipzen A."/>
            <person name="Lombard V."/>
            <person name="Magnuson J."/>
            <person name="Maillard F."/>
            <person name="Murat C."/>
            <person name="Nolan M."/>
            <person name="Ohm R.A."/>
            <person name="Pangilinan J."/>
            <person name="Pereira M.F."/>
            <person name="Perotto S."/>
            <person name="Peter M."/>
            <person name="Pfister S."/>
            <person name="Riley R."/>
            <person name="Sitrit Y."/>
            <person name="Stielow J.B."/>
            <person name="Szollosi G."/>
            <person name="Zifcakova L."/>
            <person name="Stursova M."/>
            <person name="Spatafora J.W."/>
            <person name="Tedersoo L."/>
            <person name="Vaario L.M."/>
            <person name="Yamada A."/>
            <person name="Yan M."/>
            <person name="Wang P."/>
            <person name="Xu J."/>
            <person name="Bruns T."/>
            <person name="Baldrian P."/>
            <person name="Vilgalys R."/>
            <person name="Dunand C."/>
            <person name="Henrissat B."/>
            <person name="Grigoriev I.V."/>
            <person name="Hibbett D."/>
            <person name="Nagy L.G."/>
            <person name="Martin F.M."/>
        </authorList>
    </citation>
    <scope>NUCLEOTIDE SEQUENCE</scope>
    <source>
        <strain evidence="8">Prilba</strain>
    </source>
</reference>
<accession>A0A9P5N3L4</accession>
<gene>
    <name evidence="8" type="ORF">DFH94DRAFT_815851</name>
</gene>